<reference evidence="1" key="1">
    <citation type="submission" date="2022-01" db="EMBL/GenBank/DDBJ databases">
        <authorList>
            <person name="Criscuolo A."/>
        </authorList>
    </citation>
    <scope>NUCLEOTIDE SEQUENCE</scope>
    <source>
        <strain evidence="1">CIP111891</strain>
    </source>
</reference>
<dbReference type="PANTHER" id="PTHR43167:SF1">
    <property type="entry name" value="PUTATIVE (AFU_ORTHOLOGUE AFUA_6G01830)-RELATED"/>
    <property type="match status" value="1"/>
</dbReference>
<evidence type="ECO:0000313" key="1">
    <source>
        <dbReference type="EMBL" id="CAH1225555.1"/>
    </source>
</evidence>
<accession>A0ABM9CXK9</accession>
<dbReference type="GO" id="GO:0032259">
    <property type="term" value="P:methylation"/>
    <property type="evidence" value="ECO:0007669"/>
    <property type="project" value="UniProtKB-KW"/>
</dbReference>
<gene>
    <name evidence="1" type="primary">trmR</name>
    <name evidence="1" type="ORF">PAECIP111891_05826</name>
</gene>
<name>A0ABM9CXK9_9BACL</name>
<dbReference type="SUPFAM" id="SSF53335">
    <property type="entry name" value="S-adenosyl-L-methionine-dependent methyltransferases"/>
    <property type="match status" value="1"/>
</dbReference>
<dbReference type="Proteomes" id="UP000838821">
    <property type="component" value="Unassembled WGS sequence"/>
</dbReference>
<keyword evidence="1" id="KW-0808">Transferase</keyword>
<dbReference type="RefSeq" id="WP_236291940.1">
    <property type="nucleotide sequence ID" value="NZ_CAKMMW010000025.1"/>
</dbReference>
<dbReference type="EC" id="2.1.1.-" evidence="1"/>
<comment type="caution">
    <text evidence="1">The sequence shown here is derived from an EMBL/GenBank/DDBJ whole genome shotgun (WGS) entry which is preliminary data.</text>
</comment>
<dbReference type="GO" id="GO:0008168">
    <property type="term" value="F:methyltransferase activity"/>
    <property type="evidence" value="ECO:0007669"/>
    <property type="project" value="UniProtKB-KW"/>
</dbReference>
<organism evidence="1 2">
    <name type="scientific">Paenibacillus allorhizoplanae</name>
    <dbReference type="NCBI Taxonomy" id="2905648"/>
    <lineage>
        <taxon>Bacteria</taxon>
        <taxon>Bacillati</taxon>
        <taxon>Bacillota</taxon>
        <taxon>Bacilli</taxon>
        <taxon>Bacillales</taxon>
        <taxon>Paenibacillaceae</taxon>
        <taxon>Paenibacillus</taxon>
    </lineage>
</organism>
<dbReference type="PANTHER" id="PTHR43167">
    <property type="entry name" value="PUTATIVE (AFU_ORTHOLOGUE AFUA_6G01830)-RELATED"/>
    <property type="match status" value="1"/>
</dbReference>
<evidence type="ECO:0000313" key="2">
    <source>
        <dbReference type="Proteomes" id="UP000838821"/>
    </source>
</evidence>
<dbReference type="Gene3D" id="3.40.50.150">
    <property type="entry name" value="Vaccinia Virus protein VP39"/>
    <property type="match status" value="1"/>
</dbReference>
<protein>
    <submittedName>
        <fullName evidence="1">tRNA 5-hydroxyuridine methyltransferase</fullName>
        <ecNumber evidence="1">2.1.1.-</ecNumber>
    </submittedName>
</protein>
<dbReference type="Pfam" id="PF13578">
    <property type="entry name" value="Methyltransf_24"/>
    <property type="match status" value="1"/>
</dbReference>
<proteinExistence type="predicted"/>
<dbReference type="CDD" id="cd02440">
    <property type="entry name" value="AdoMet_MTases"/>
    <property type="match status" value="1"/>
</dbReference>
<sequence>MQAKMLQVQYIRKPEISEIIAIDAEAMGFKMSCDLETASLLRTLAGSCKNGMLLELGTGAGISTSWILDGMDRESSLLTVELDETIHNIAKKHLSFDNRVQFYNMDGEEFIKQISNQKFDFIFADTWPGKFYALDEALDLLKPGGLYIIDDLLPIPSWPDEHTTKVEELIGYLDSREDLIITKLNWSTGLIIATKK</sequence>
<keyword evidence="2" id="KW-1185">Reference proteome</keyword>
<dbReference type="InterPro" id="IPR029063">
    <property type="entry name" value="SAM-dependent_MTases_sf"/>
</dbReference>
<dbReference type="EMBL" id="CAKMMW010000025">
    <property type="protein sequence ID" value="CAH1225555.1"/>
    <property type="molecule type" value="Genomic_DNA"/>
</dbReference>
<keyword evidence="1" id="KW-0489">Methyltransferase</keyword>